<feature type="region of interest" description="Disordered" evidence="1">
    <location>
        <begin position="333"/>
        <end position="354"/>
    </location>
</feature>
<accession>A0AAV8DM02</accession>
<feature type="transmembrane region" description="Helical" evidence="2">
    <location>
        <begin position="406"/>
        <end position="427"/>
    </location>
</feature>
<name>A0AAV8DM02_9POAL</name>
<keyword evidence="4" id="KW-1185">Reference proteome</keyword>
<comment type="caution">
    <text evidence="3">The sequence shown here is derived from an EMBL/GenBank/DDBJ whole genome shotgun (WGS) entry which is preliminary data.</text>
</comment>
<sequence length="510" mass="56154">MEDPDPKLKKVGTGEGKKSVEKSTERIRKKGKERKGKGLGWVGLFFVSYRFVRHKNKKKKKKGEQEREKRKEKREMASASLALAAMKMIAAPSFLPSSCTPNTRSPTTTPTPTTPRSPSLSFSQQQSQELKAFIPSQSQFQFLPNPNPNPNPVLIDVQVQDSRGPGDDSVLFSFGIAEQCTRHEQILRYLMSGSSTPSAPDHLSNLSHLLGFHPCHQPLTPQDRRLLLLLASNTTTTMDQDQADSFARFLSRMSASSLLSVDPVGRILFSGSPAEMKDLLSILAEFDLPFTHTHTSPSPPAPSKLSLLVPYFDRTRFHAKAADKDSLLHFPTQTVAPSKRTKSQQKKQQKKHTSYNRDIFQKNYFHTCESLLSLLLDKSSTSTGRAAGTSTTILSLRKLGPEISHILTSFSIGIAGTGLAVLLSVACKMAGPGARVPLSAARVFNTGFGLGLFWLSWAVNGLRDTIVQVFKGSSKLKIKDDQMTLEVERSMKDVLFRAGALVALAALRFA</sequence>
<dbReference type="AlphaFoldDB" id="A0AAV8DM02"/>
<keyword evidence="2" id="KW-1133">Transmembrane helix</keyword>
<dbReference type="PANTHER" id="PTHR35095:SF1">
    <property type="entry name" value="OS05G0143300 PROTEIN"/>
    <property type="match status" value="1"/>
</dbReference>
<organism evidence="3 4">
    <name type="scientific">Rhynchospora pubera</name>
    <dbReference type="NCBI Taxonomy" id="906938"/>
    <lineage>
        <taxon>Eukaryota</taxon>
        <taxon>Viridiplantae</taxon>
        <taxon>Streptophyta</taxon>
        <taxon>Embryophyta</taxon>
        <taxon>Tracheophyta</taxon>
        <taxon>Spermatophyta</taxon>
        <taxon>Magnoliopsida</taxon>
        <taxon>Liliopsida</taxon>
        <taxon>Poales</taxon>
        <taxon>Cyperaceae</taxon>
        <taxon>Cyperoideae</taxon>
        <taxon>Rhynchosporeae</taxon>
        <taxon>Rhynchospora</taxon>
    </lineage>
</organism>
<feature type="region of interest" description="Disordered" evidence="1">
    <location>
        <begin position="94"/>
        <end position="128"/>
    </location>
</feature>
<feature type="region of interest" description="Disordered" evidence="1">
    <location>
        <begin position="1"/>
        <end position="35"/>
    </location>
</feature>
<feature type="compositionally biased region" description="Basic and acidic residues" evidence="1">
    <location>
        <begin position="15"/>
        <end position="26"/>
    </location>
</feature>
<keyword evidence="2" id="KW-0472">Membrane</keyword>
<feature type="transmembrane region" description="Helical" evidence="2">
    <location>
        <begin position="439"/>
        <end position="459"/>
    </location>
</feature>
<evidence type="ECO:0000313" key="4">
    <source>
        <dbReference type="Proteomes" id="UP001140206"/>
    </source>
</evidence>
<dbReference type="PANTHER" id="PTHR35095">
    <property type="entry name" value="OS05G0143300 PROTEIN"/>
    <property type="match status" value="1"/>
</dbReference>
<evidence type="ECO:0000256" key="2">
    <source>
        <dbReference type="SAM" id="Phobius"/>
    </source>
</evidence>
<keyword evidence="2" id="KW-0812">Transmembrane</keyword>
<dbReference type="EMBL" id="JAMFTS010000004">
    <property type="protein sequence ID" value="KAJ4769015.1"/>
    <property type="molecule type" value="Genomic_DNA"/>
</dbReference>
<evidence type="ECO:0000256" key="1">
    <source>
        <dbReference type="SAM" id="MobiDB-lite"/>
    </source>
</evidence>
<reference evidence="3" key="1">
    <citation type="submission" date="2022-08" db="EMBL/GenBank/DDBJ databases">
        <authorList>
            <person name="Marques A."/>
        </authorList>
    </citation>
    <scope>NUCLEOTIDE SEQUENCE</scope>
    <source>
        <strain evidence="3">RhyPub2mFocal</strain>
        <tissue evidence="3">Leaves</tissue>
    </source>
</reference>
<gene>
    <name evidence="3" type="ORF">LUZ62_079390</name>
</gene>
<protein>
    <submittedName>
        <fullName evidence="3">Drebrin-like protein</fullName>
    </submittedName>
</protein>
<feature type="compositionally biased region" description="Basic residues" evidence="1">
    <location>
        <begin position="339"/>
        <end position="354"/>
    </location>
</feature>
<evidence type="ECO:0000313" key="3">
    <source>
        <dbReference type="EMBL" id="KAJ4769015.1"/>
    </source>
</evidence>
<feature type="compositionally biased region" description="Basic and acidic residues" evidence="1">
    <location>
        <begin position="63"/>
        <end position="76"/>
    </location>
</feature>
<proteinExistence type="predicted"/>
<feature type="region of interest" description="Disordered" evidence="1">
    <location>
        <begin position="54"/>
        <end position="76"/>
    </location>
</feature>
<dbReference type="Proteomes" id="UP001140206">
    <property type="component" value="Chromosome 4"/>
</dbReference>